<dbReference type="OrthoDB" id="6359943at2759"/>
<organism evidence="3 4">
    <name type="scientific">Mycena chlorophos</name>
    <name type="common">Agaric fungus</name>
    <name type="synonym">Agaricus chlorophos</name>
    <dbReference type="NCBI Taxonomy" id="658473"/>
    <lineage>
        <taxon>Eukaryota</taxon>
        <taxon>Fungi</taxon>
        <taxon>Dikarya</taxon>
        <taxon>Basidiomycota</taxon>
        <taxon>Agaricomycotina</taxon>
        <taxon>Agaricomycetes</taxon>
        <taxon>Agaricomycetidae</taxon>
        <taxon>Agaricales</taxon>
        <taxon>Marasmiineae</taxon>
        <taxon>Mycenaceae</taxon>
        <taxon>Mycena</taxon>
    </lineage>
</organism>
<gene>
    <name evidence="3" type="ORF">HMN09_00590100</name>
</gene>
<dbReference type="AlphaFoldDB" id="A0A8H6T4Z2"/>
<reference evidence="3" key="1">
    <citation type="submission" date="2020-05" db="EMBL/GenBank/DDBJ databases">
        <title>Mycena genomes resolve the evolution of fungal bioluminescence.</title>
        <authorList>
            <person name="Tsai I.J."/>
        </authorList>
    </citation>
    <scope>NUCLEOTIDE SEQUENCE</scope>
    <source>
        <strain evidence="3">110903Hualien_Pintung</strain>
    </source>
</reference>
<sequence>MSVQVQEHLYSSFLNGRTSDVTLQVRATTWSANYRLHRVVLIQAGFFASLWTSDFAEATTFHPEVTIVFDDTNITRAVEAFEVCISRLYGGGPPLHVSPHLIPSTSHPLTPQFPFRSSFDSTTPSGHHPATPRFLLSLLATSVYLSLPTVAAQALTLVLSTMGPSTVLSYLDFALGKPITAPDPRLNEPEAAVGLEKVAQIVQDDMVSLSGTSLYSTISEDPRRFSHYGAISDKIGEAAACWLARWAPDMLALEERKAGVSASSIRRRAKSDATLPNFSNIPTIWDRGGLSVPWICALISSDTLFVSDERGRYDFARAVVELRRRKGLVEDEEVAWKTLFEDGIYYCNMSMEDVIFISKDSSPTTKLPFVSIAVLQASHWQSSILRQHITARPVSPAADLRPSPAPTPGSPVQREKELGIMLTTAEIRARLASSDPSLDANGPYYLVPTDLSQRVGDNGSSVHPPTSNSSMISMDELFTPSFATSSSGPSSPSASRPTGLGRASIGEANFFGIQSRRYTAQGCVAADPDGTARWTLQPPFRFGVEFWDAELLPEKARLYSQTVWCGGSLFNAYVQVVRKKAVQIGIYLHRQSTMEIPGASGYRGAGESSTSSSSSAPRERLSSLLSSPASPTHNRGPSLPTNIASPSSYSPSIRSQRESPMRSPTPVSISSSLPNSIGSTISSSSLRPAGPTMVTLPPAPPAAPYRDSRPAVAAYFTISCASATGASQTRFSSAPDVFSVSQSWGWKSSSLRTEEYIEVGAEGTEIPTKVGNRAKEVSLRACVVLGLV</sequence>
<dbReference type="EMBL" id="JACAZE010000007">
    <property type="protein sequence ID" value="KAF7310477.1"/>
    <property type="molecule type" value="Genomic_DNA"/>
</dbReference>
<feature type="domain" description="BTB" evidence="2">
    <location>
        <begin position="19"/>
        <end position="91"/>
    </location>
</feature>
<feature type="region of interest" description="Disordered" evidence="1">
    <location>
        <begin position="395"/>
        <end position="415"/>
    </location>
</feature>
<dbReference type="SUPFAM" id="SSF54695">
    <property type="entry name" value="POZ domain"/>
    <property type="match status" value="1"/>
</dbReference>
<dbReference type="InterPro" id="IPR000210">
    <property type="entry name" value="BTB/POZ_dom"/>
</dbReference>
<evidence type="ECO:0000259" key="2">
    <source>
        <dbReference type="PROSITE" id="PS50097"/>
    </source>
</evidence>
<feature type="compositionally biased region" description="Low complexity" evidence="1">
    <location>
        <begin position="668"/>
        <end position="685"/>
    </location>
</feature>
<protein>
    <submittedName>
        <fullName evidence="3">BTB domain-containing protein</fullName>
    </submittedName>
</protein>
<proteinExistence type="predicted"/>
<evidence type="ECO:0000256" key="1">
    <source>
        <dbReference type="SAM" id="MobiDB-lite"/>
    </source>
</evidence>
<accession>A0A8H6T4Z2</accession>
<feature type="region of interest" description="Disordered" evidence="1">
    <location>
        <begin position="597"/>
        <end position="702"/>
    </location>
</feature>
<dbReference type="PANTHER" id="PTHR47369:SF1">
    <property type="entry name" value="BTB_POZ DOMAIN-CONTAINING PROTEIN"/>
    <property type="match status" value="1"/>
</dbReference>
<name>A0A8H6T4Z2_MYCCL</name>
<evidence type="ECO:0000313" key="4">
    <source>
        <dbReference type="Proteomes" id="UP000613580"/>
    </source>
</evidence>
<dbReference type="PROSITE" id="PS50097">
    <property type="entry name" value="BTB"/>
    <property type="match status" value="1"/>
</dbReference>
<dbReference type="PANTHER" id="PTHR47369">
    <property type="entry name" value="BTB/POZ DOMAIN-CONTAINING PROTEIN"/>
    <property type="match status" value="1"/>
</dbReference>
<feature type="compositionally biased region" description="Low complexity" evidence="1">
    <location>
        <begin position="645"/>
        <end position="654"/>
    </location>
</feature>
<evidence type="ECO:0000313" key="3">
    <source>
        <dbReference type="EMBL" id="KAF7310477.1"/>
    </source>
</evidence>
<comment type="caution">
    <text evidence="3">The sequence shown here is derived from an EMBL/GenBank/DDBJ whole genome shotgun (WGS) entry which is preliminary data.</text>
</comment>
<dbReference type="Gene3D" id="3.30.710.10">
    <property type="entry name" value="Potassium Channel Kv1.1, Chain A"/>
    <property type="match status" value="1"/>
</dbReference>
<keyword evidence="4" id="KW-1185">Reference proteome</keyword>
<dbReference type="Proteomes" id="UP000613580">
    <property type="component" value="Unassembled WGS sequence"/>
</dbReference>
<dbReference type="InterPro" id="IPR011333">
    <property type="entry name" value="SKP1/BTB/POZ_sf"/>
</dbReference>
<feature type="compositionally biased region" description="Low complexity" evidence="1">
    <location>
        <begin position="605"/>
        <end position="632"/>
    </location>
</feature>
<feature type="compositionally biased region" description="Polar residues" evidence="1">
    <location>
        <begin position="633"/>
        <end position="644"/>
    </location>
</feature>